<keyword evidence="5 8" id="KW-0812">Transmembrane</keyword>
<keyword evidence="6 8" id="KW-1133">Transmembrane helix</keyword>
<dbReference type="AlphaFoldDB" id="A0A0P0Z057"/>
<name>A0A0P0Z057_9HYPH</name>
<evidence type="ECO:0000256" key="1">
    <source>
        <dbReference type="ARBA" id="ARBA00004651"/>
    </source>
</evidence>
<proteinExistence type="inferred from homology"/>
<sequence>MALILFIIVPIFGLIALGYAAGRSRILPDSAPEALSAFVFVIGMPTVLFRTLATASFEGGSPLALWATYFAAVALTYGLGIVAARRFGRVDRRAAVIAGLGASFSNLVFVGVPVASLAFGEAGLSKLAMLLAIHLPLMMMASTLLVERAALLDRRDAGDSDAQGLAVGAIVLRVGRNLVRSPLILGVFAGLAWRATGLPLGGPLGEIVRMLATATGPLALFALGLTMTRFKVRGDLRMGLIIAFLALVLQPAAALVVGTFLLPPDWLVLCVAMAACPSGANAWLFANYFRSGESLAATVIVTTTALSAVTLSFWLVAL</sequence>
<feature type="transmembrane region" description="Helical" evidence="8">
    <location>
        <begin position="238"/>
        <end position="260"/>
    </location>
</feature>
<evidence type="ECO:0000313" key="9">
    <source>
        <dbReference type="EMBL" id="BAT27208.1"/>
    </source>
</evidence>
<dbReference type="EMBL" id="LC066375">
    <property type="protein sequence ID" value="BAT27208.1"/>
    <property type="molecule type" value="Genomic_DNA"/>
</dbReference>
<feature type="transmembrane region" description="Helical" evidence="8">
    <location>
        <begin position="6"/>
        <end position="22"/>
    </location>
</feature>
<feature type="transmembrane region" description="Helical" evidence="8">
    <location>
        <begin position="34"/>
        <end position="57"/>
    </location>
</feature>
<keyword evidence="3" id="KW-0813">Transport</keyword>
<organism evidence="9">
    <name type="scientific">Aureimonas frigidaquae</name>
    <dbReference type="NCBI Taxonomy" id="424757"/>
    <lineage>
        <taxon>Bacteria</taxon>
        <taxon>Pseudomonadati</taxon>
        <taxon>Pseudomonadota</taxon>
        <taxon>Alphaproteobacteria</taxon>
        <taxon>Hyphomicrobiales</taxon>
        <taxon>Aurantimonadaceae</taxon>
        <taxon>Aureimonas</taxon>
    </lineage>
</organism>
<dbReference type="InterPro" id="IPR004776">
    <property type="entry name" value="Mem_transp_PIN-like"/>
</dbReference>
<dbReference type="OrthoDB" id="9810457at2"/>
<feature type="transmembrane region" description="Helical" evidence="8">
    <location>
        <begin position="266"/>
        <end position="288"/>
    </location>
</feature>
<feature type="transmembrane region" description="Helical" evidence="8">
    <location>
        <begin position="207"/>
        <end position="226"/>
    </location>
</feature>
<feature type="transmembrane region" description="Helical" evidence="8">
    <location>
        <begin position="183"/>
        <end position="201"/>
    </location>
</feature>
<dbReference type="GO" id="GO:0005886">
    <property type="term" value="C:plasma membrane"/>
    <property type="evidence" value="ECO:0007669"/>
    <property type="project" value="UniProtKB-SubCell"/>
</dbReference>
<dbReference type="RefSeq" id="WP_062228288.1">
    <property type="nucleotide sequence ID" value="NZ_BBWR01000012.1"/>
</dbReference>
<feature type="transmembrane region" description="Helical" evidence="8">
    <location>
        <begin position="94"/>
        <end position="115"/>
    </location>
</feature>
<comment type="similarity">
    <text evidence="2">Belongs to the auxin efflux carrier (TC 2.A.69) family.</text>
</comment>
<keyword evidence="4" id="KW-1003">Cell membrane</keyword>
<keyword evidence="7 8" id="KW-0472">Membrane</keyword>
<dbReference type="Gene3D" id="1.20.1530.20">
    <property type="match status" value="1"/>
</dbReference>
<feature type="transmembrane region" description="Helical" evidence="8">
    <location>
        <begin position="295"/>
        <end position="317"/>
    </location>
</feature>
<dbReference type="Pfam" id="PF03547">
    <property type="entry name" value="Mem_trans"/>
    <property type="match status" value="1"/>
</dbReference>
<evidence type="ECO:0000256" key="2">
    <source>
        <dbReference type="ARBA" id="ARBA00010145"/>
    </source>
</evidence>
<feature type="transmembrane region" description="Helical" evidence="8">
    <location>
        <begin position="63"/>
        <end position="82"/>
    </location>
</feature>
<evidence type="ECO:0000256" key="4">
    <source>
        <dbReference type="ARBA" id="ARBA00022475"/>
    </source>
</evidence>
<feature type="transmembrane region" description="Helical" evidence="8">
    <location>
        <begin position="127"/>
        <end position="146"/>
    </location>
</feature>
<dbReference type="GO" id="GO:0055085">
    <property type="term" value="P:transmembrane transport"/>
    <property type="evidence" value="ECO:0007669"/>
    <property type="project" value="InterPro"/>
</dbReference>
<comment type="subcellular location">
    <subcellularLocation>
        <location evidence="1">Cell membrane</location>
        <topology evidence="1">Multi-pass membrane protein</topology>
    </subcellularLocation>
</comment>
<reference evidence="9" key="1">
    <citation type="journal article" date="2015" name="Proc. Natl. Acad. Sci. U.S.A.">
        <title>Bacterial clade with the ribosomal RNA operon on a small plasmid rather than the chromosome.</title>
        <authorList>
            <person name="Anda M."/>
            <person name="Ohtsubo Y."/>
            <person name="Okubo T."/>
            <person name="Sugawara M."/>
            <person name="Nagata Y."/>
            <person name="Tsuda M."/>
            <person name="Minamisawa K."/>
            <person name="Mitsui H."/>
        </authorList>
    </citation>
    <scope>NUCLEOTIDE SEQUENCE</scope>
    <source>
        <strain evidence="9">JCM 14755</strain>
    </source>
</reference>
<evidence type="ECO:0000256" key="6">
    <source>
        <dbReference type="ARBA" id="ARBA00022989"/>
    </source>
</evidence>
<evidence type="ECO:0000256" key="7">
    <source>
        <dbReference type="ARBA" id="ARBA00023136"/>
    </source>
</evidence>
<evidence type="ECO:0000256" key="8">
    <source>
        <dbReference type="SAM" id="Phobius"/>
    </source>
</evidence>
<dbReference type="InterPro" id="IPR038770">
    <property type="entry name" value="Na+/solute_symporter_sf"/>
</dbReference>
<evidence type="ECO:0000256" key="3">
    <source>
        <dbReference type="ARBA" id="ARBA00022448"/>
    </source>
</evidence>
<accession>A0A0P0Z057</accession>
<protein>
    <submittedName>
        <fullName evidence="9">Putative auxin efflux carrier family protein</fullName>
    </submittedName>
</protein>
<dbReference type="PANTHER" id="PTHR36838:SF3">
    <property type="entry name" value="TRANSPORTER AUXIN EFFLUX CARRIER EC FAMILY"/>
    <property type="match status" value="1"/>
</dbReference>
<evidence type="ECO:0000256" key="5">
    <source>
        <dbReference type="ARBA" id="ARBA00022692"/>
    </source>
</evidence>
<dbReference type="PANTHER" id="PTHR36838">
    <property type="entry name" value="AUXIN EFFLUX CARRIER FAMILY PROTEIN"/>
    <property type="match status" value="1"/>
</dbReference>